<evidence type="ECO:0000256" key="3">
    <source>
        <dbReference type="ARBA" id="ARBA00022692"/>
    </source>
</evidence>
<feature type="transmembrane region" description="Helical" evidence="7">
    <location>
        <begin position="20"/>
        <end position="43"/>
    </location>
</feature>
<evidence type="ECO:0000256" key="6">
    <source>
        <dbReference type="RuleBase" id="RU003943"/>
    </source>
</evidence>
<keyword evidence="3 6" id="KW-0812">Transmembrane</keyword>
<dbReference type="SUPFAM" id="SSF81345">
    <property type="entry name" value="ABC transporter involved in vitamin B12 uptake, BtuC"/>
    <property type="match status" value="1"/>
</dbReference>
<dbReference type="Gene3D" id="1.10.3470.10">
    <property type="entry name" value="ABC transporter involved in vitamin B12 uptake, BtuC"/>
    <property type="match status" value="1"/>
</dbReference>
<dbReference type="InterPro" id="IPR037294">
    <property type="entry name" value="ABC_BtuC-like"/>
</dbReference>
<dbReference type="GO" id="GO:0010043">
    <property type="term" value="P:response to zinc ion"/>
    <property type="evidence" value="ECO:0007669"/>
    <property type="project" value="TreeGrafter"/>
</dbReference>
<dbReference type="PANTHER" id="PTHR30477:SF18">
    <property type="entry name" value="METAL TRANSPORT SYSTEM MEMBRANE PROTEIN CT_417-RELATED"/>
    <property type="match status" value="1"/>
</dbReference>
<gene>
    <name evidence="8" type="ORF">IAA70_04665</name>
</gene>
<evidence type="ECO:0000256" key="5">
    <source>
        <dbReference type="ARBA" id="ARBA00023136"/>
    </source>
</evidence>
<feature type="transmembrane region" description="Helical" evidence="7">
    <location>
        <begin position="64"/>
        <end position="90"/>
    </location>
</feature>
<feature type="transmembrane region" description="Helical" evidence="7">
    <location>
        <begin position="230"/>
        <end position="252"/>
    </location>
</feature>
<comment type="caution">
    <text evidence="8">The sequence shown here is derived from an EMBL/GenBank/DDBJ whole genome shotgun (WGS) entry which is preliminary data.</text>
</comment>
<feature type="transmembrane region" description="Helical" evidence="7">
    <location>
        <begin position="258"/>
        <end position="274"/>
    </location>
</feature>
<dbReference type="AlphaFoldDB" id="A0A9D1A8D6"/>
<feature type="transmembrane region" description="Helical" evidence="7">
    <location>
        <begin position="144"/>
        <end position="167"/>
    </location>
</feature>
<evidence type="ECO:0000313" key="9">
    <source>
        <dbReference type="Proteomes" id="UP000824258"/>
    </source>
</evidence>
<evidence type="ECO:0000256" key="4">
    <source>
        <dbReference type="ARBA" id="ARBA00022989"/>
    </source>
</evidence>
<organism evidence="8 9">
    <name type="scientific">Candidatus Avoscillospira stercoripullorum</name>
    <dbReference type="NCBI Taxonomy" id="2840709"/>
    <lineage>
        <taxon>Bacteria</taxon>
        <taxon>Bacillati</taxon>
        <taxon>Bacillota</taxon>
        <taxon>Clostridia</taxon>
        <taxon>Eubacteriales</taxon>
        <taxon>Oscillospiraceae</taxon>
        <taxon>Oscillospiraceae incertae sedis</taxon>
        <taxon>Candidatus Avoscillospira</taxon>
    </lineage>
</organism>
<dbReference type="EMBL" id="DVGD01000144">
    <property type="protein sequence ID" value="HIR09677.1"/>
    <property type="molecule type" value="Genomic_DNA"/>
</dbReference>
<accession>A0A9D1A8D6</accession>
<dbReference type="Pfam" id="PF00950">
    <property type="entry name" value="ABC-3"/>
    <property type="match status" value="1"/>
</dbReference>
<proteinExistence type="inferred from homology"/>
<reference evidence="8" key="1">
    <citation type="submission" date="2020-10" db="EMBL/GenBank/DDBJ databases">
        <authorList>
            <person name="Gilroy R."/>
        </authorList>
    </citation>
    <scope>NUCLEOTIDE SEQUENCE</scope>
    <source>
        <strain evidence="8">ChiHjej9B8-7071</strain>
    </source>
</reference>
<evidence type="ECO:0000256" key="1">
    <source>
        <dbReference type="ARBA" id="ARBA00004141"/>
    </source>
</evidence>
<dbReference type="Proteomes" id="UP000824258">
    <property type="component" value="Unassembled WGS sequence"/>
</dbReference>
<evidence type="ECO:0000256" key="2">
    <source>
        <dbReference type="ARBA" id="ARBA00008034"/>
    </source>
</evidence>
<comment type="subcellular location">
    <subcellularLocation>
        <location evidence="6">Cell membrane</location>
        <topology evidence="6">Multi-pass membrane protein</topology>
    </subcellularLocation>
    <subcellularLocation>
        <location evidence="1">Membrane</location>
        <topology evidence="1">Multi-pass membrane protein</topology>
    </subcellularLocation>
</comment>
<reference evidence="8" key="2">
    <citation type="journal article" date="2021" name="PeerJ">
        <title>Extensive microbial diversity within the chicken gut microbiome revealed by metagenomics and culture.</title>
        <authorList>
            <person name="Gilroy R."/>
            <person name="Ravi A."/>
            <person name="Getino M."/>
            <person name="Pursley I."/>
            <person name="Horton D.L."/>
            <person name="Alikhan N.F."/>
            <person name="Baker D."/>
            <person name="Gharbi K."/>
            <person name="Hall N."/>
            <person name="Watson M."/>
            <person name="Adriaenssens E.M."/>
            <person name="Foster-Nyarko E."/>
            <person name="Jarju S."/>
            <person name="Secka A."/>
            <person name="Antonio M."/>
            <person name="Oren A."/>
            <person name="Chaudhuri R.R."/>
            <person name="La Ragione R."/>
            <person name="Hildebrand F."/>
            <person name="Pallen M.J."/>
        </authorList>
    </citation>
    <scope>NUCLEOTIDE SEQUENCE</scope>
    <source>
        <strain evidence="8">ChiHjej9B8-7071</strain>
    </source>
</reference>
<dbReference type="GO" id="GO:0055085">
    <property type="term" value="P:transmembrane transport"/>
    <property type="evidence" value="ECO:0007669"/>
    <property type="project" value="InterPro"/>
</dbReference>
<dbReference type="InterPro" id="IPR001626">
    <property type="entry name" value="ABC_TroCD"/>
</dbReference>
<feature type="transmembrane region" description="Helical" evidence="7">
    <location>
        <begin position="102"/>
        <end position="123"/>
    </location>
</feature>
<dbReference type="PANTHER" id="PTHR30477">
    <property type="entry name" value="ABC-TRANSPORTER METAL-BINDING PROTEIN"/>
    <property type="match status" value="1"/>
</dbReference>
<protein>
    <submittedName>
        <fullName evidence="8">Metal ABC transporter permease</fullName>
    </submittedName>
</protein>
<name>A0A9D1A8D6_9FIRM</name>
<feature type="transmembrane region" description="Helical" evidence="7">
    <location>
        <begin position="187"/>
        <end position="218"/>
    </location>
</feature>
<evidence type="ECO:0000313" key="8">
    <source>
        <dbReference type="EMBL" id="HIR09677.1"/>
    </source>
</evidence>
<dbReference type="GO" id="GO:0043190">
    <property type="term" value="C:ATP-binding cassette (ABC) transporter complex"/>
    <property type="evidence" value="ECO:0007669"/>
    <property type="project" value="InterPro"/>
</dbReference>
<comment type="similarity">
    <text evidence="2 6">Belongs to the ABC-3 integral membrane protein family.</text>
</comment>
<keyword evidence="4 7" id="KW-1133">Transmembrane helix</keyword>
<keyword evidence="5 7" id="KW-0472">Membrane</keyword>
<keyword evidence="6" id="KW-0813">Transport</keyword>
<evidence type="ECO:0000256" key="7">
    <source>
        <dbReference type="SAM" id="Phobius"/>
    </source>
</evidence>
<sequence>MSIWYELLDLLSLPFLSMNFMKNALLAVLIMTPLFGILSTMVVTGRLSFFSDALGHSGFTGIAIGVLCGAASPTWFAVVLAVAFALLFSYVKSRTSQAAETIISVFSSTAVALGIFIATMNGSSFTKFNQYLIGDILSVTSGEIGLLALVLLGVVLLWIFACNRLVLTAAHPQLASSRGIPVRGFETLFTVSIAVVVTLAMSWVGLMVINSLLVLPAAAARNMARNLREYHLFSVVLALLSGIAGLVTSYYLGSSTGAVISLYLAVCFAVTFLFRKRRA</sequence>